<dbReference type="InterPro" id="IPR040751">
    <property type="entry name" value="SbsC_C"/>
</dbReference>
<dbReference type="InterPro" id="IPR003961">
    <property type="entry name" value="FN3_dom"/>
</dbReference>
<dbReference type="PANTHER" id="PTHR43308:SF5">
    <property type="entry name" value="S-LAYER PROTEIN _ PEPTIDOGLYCAN ENDO-BETA-N-ACETYLGLUCOSAMINIDASE"/>
    <property type="match status" value="1"/>
</dbReference>
<dbReference type="SMART" id="SM00060">
    <property type="entry name" value="FN3"/>
    <property type="match status" value="3"/>
</dbReference>
<organism evidence="3 4">
    <name type="scientific">Paenibacillus borealis</name>
    <dbReference type="NCBI Taxonomy" id="160799"/>
    <lineage>
        <taxon>Bacteria</taxon>
        <taxon>Bacillati</taxon>
        <taxon>Bacillota</taxon>
        <taxon>Bacilli</taxon>
        <taxon>Bacillales</taxon>
        <taxon>Paenibacillaceae</taxon>
        <taxon>Paenibacillus</taxon>
    </lineage>
</organism>
<dbReference type="InterPro" id="IPR013783">
    <property type="entry name" value="Ig-like_fold"/>
</dbReference>
<dbReference type="SUPFAM" id="SSF49265">
    <property type="entry name" value="Fibronectin type III"/>
    <property type="match status" value="2"/>
</dbReference>
<dbReference type="Pfam" id="PF00395">
    <property type="entry name" value="SLH"/>
    <property type="match status" value="3"/>
</dbReference>
<keyword evidence="4" id="KW-1185">Reference proteome</keyword>
<feature type="domain" description="SLH" evidence="2">
    <location>
        <begin position="1455"/>
        <end position="1511"/>
    </location>
</feature>
<feature type="domain" description="SLH" evidence="2">
    <location>
        <begin position="1390"/>
        <end position="1454"/>
    </location>
</feature>
<dbReference type="InterPro" id="IPR051465">
    <property type="entry name" value="Cell_Envelope_Struct_Comp"/>
</dbReference>
<dbReference type="Proteomes" id="UP000187412">
    <property type="component" value="Unassembled WGS sequence"/>
</dbReference>
<evidence type="ECO:0000313" key="4">
    <source>
        <dbReference type="Proteomes" id="UP000187412"/>
    </source>
</evidence>
<dbReference type="Pfam" id="PF18316">
    <property type="entry name" value="S-l_SbsC_C"/>
    <property type="match status" value="1"/>
</dbReference>
<name>A0ABX3GVT3_PAEBO</name>
<feature type="domain" description="Fibronectin type-III" evidence="1">
    <location>
        <begin position="906"/>
        <end position="999"/>
    </location>
</feature>
<sequence>MLVQGFGRSQSSAAGLEAEGTWVYEGDREIAAKAALPEIAYNSKGELYIKYLAAYKSGNGIPSIQKYDGVKWMTLPTPPEAIPMPAASVTTSFVIDNDILYLAYRGDKNELHVSKLEEEGWESLGGPIFVSESTTLDHISLTIVDGTPYVAYSGVVKGEKVWQIKKYIAGAWTLIPSPEGSHPSGDAPFAIDDDGILYVGYISSNSAQRATVKKYNPDRKEWERIGNQNFTGGALSLPKLIVEGGILYFGYVDSSANGNRLTVMEHSAGEILGNWTKAGNEVSENRVSSYTLSADAGKVYAVYRDYTEPYTVSAKSLSKLLDGSYTWDKLGESLSVTVQSLSDMTVRDGVPYVSYVEDGKTGSISIIKYSDADFKLWGQVRDSAVQLEWDAAEKATGYIIFKDGVQFSSVGREGRSDVIPKLENNTSYRFMIRTVDGRYSNEIKITPLALPPTAPLHVQVTSVNNAQVNISWDPVTAATGADATGYYIYQRDAEVSSYPDTPAAVVTGNSSTAYTLTEGLSSGKTVYFKVRAFNENGVSDEAESAEVNATPGLNVWESLGTVSSSATMDNSLIVNDGTAFLAIVENGKVSVKKHTPTGWEYVGSPGFLEGGVGYTSLAFFNNVPYVASTDIHNSVTVMKYTGKGATKWEPVGGRSIIDKLVDNVALAIDKNGIPFVAFNVQPASGQEPGAMVMRYSGKGNTGWELVGDGIISVGAAGTYVSLFVDGITPYVAFRDNNANRGTVMMYDGSQWLALGGRGFTKNMTTAKAVKWTSVFVYDGTPYLAFRDVGPNLVKFNGHNWEYVGSKNFEGNPDNDLNYTRLFIDQGIPYILFRSAENGGKAIVMKYTGKGDTGWEFVGNKSFSKGAVDHTSLYVEGGIVYAAFTDMAQSGGDYRTVVMRFDDSGSAPAVPLNVTASARDRGVELNWSASPNADHYNVYLRTAGEGYGAPAGVATSTYLSVKGLANDTTYYVTVTSASEAAGESGKSLEVAVTPFDTAAPPLTAPIEVSPGSAPGRALVKTAVYDEVYHELKRIVSVKPLDTPDIVLDRVPAEAVPVSALPFELADVEAGMYITIYETDEKGTIFRFSSKLLQRGEVAPYPVRMLEIDIVPGKTQGTATVQTATYDPLNSIAVQVSADAIAVPVKGDFLPAGVLNYKPGEDIAVTAGSYIAVYEINKSRQINGFAQAKVSAGQIYTAPPAGNNPEFQSTVVPPAAKPDLLKVDEAWALKELNNAEAAVLSINLKDVDSSATGAKSVWFPQSVIRLAVQLGKPLQILDRGSKWTIAAQRLLSAETEEVTLTFTQKTAVDQPANTEGRILYTITSSVKNLDPLDKNSFALNVQIPVSRGESDPDKLVIYVQDEQGNWRYLDSKVTGGSIEFQPAQWGAYLLAKSTKTFGDLNSHWARHAIEVMAAARNIATGTDEGLFAPNQTLTRAEFAVMLARLLNLKMEAAVFTDVSKDAWYAVGVNAAAAAGIIGGAGGAFRPQASLSRQEMAVMIMRAYHLSNTGTAVTGATPAFHDAGRMGAWAQQAVNEAAALGIIEGQPGGMFKPDGKTTRAEGMTVLYRLLKLPAK</sequence>
<accession>A0ABX3GVT3</accession>
<proteinExistence type="predicted"/>
<reference evidence="3 4" key="1">
    <citation type="submission" date="2016-10" db="EMBL/GenBank/DDBJ databases">
        <title>Paenibacillus species isolates.</title>
        <authorList>
            <person name="Beno S.M."/>
        </authorList>
    </citation>
    <scope>NUCLEOTIDE SEQUENCE [LARGE SCALE GENOMIC DNA]</scope>
    <source>
        <strain evidence="3 4">FSL H7-0744</strain>
    </source>
</reference>
<dbReference type="PROSITE" id="PS50853">
    <property type="entry name" value="FN3"/>
    <property type="match status" value="2"/>
</dbReference>
<evidence type="ECO:0000259" key="2">
    <source>
        <dbReference type="PROSITE" id="PS51272"/>
    </source>
</evidence>
<feature type="domain" description="SLH" evidence="2">
    <location>
        <begin position="1514"/>
        <end position="1572"/>
    </location>
</feature>
<dbReference type="InterPro" id="IPR036116">
    <property type="entry name" value="FN3_sf"/>
</dbReference>
<gene>
    <name evidence="3" type="ORF">BSK56_30300</name>
</gene>
<protein>
    <recommendedName>
        <fullName evidence="5">S-layer protein</fullName>
    </recommendedName>
</protein>
<dbReference type="InterPro" id="IPR011043">
    <property type="entry name" value="Gal_Oxase/kelch_b-propeller"/>
</dbReference>
<dbReference type="PANTHER" id="PTHR43308">
    <property type="entry name" value="OUTER MEMBRANE PROTEIN ALPHA-RELATED"/>
    <property type="match status" value="1"/>
</dbReference>
<dbReference type="Gene3D" id="2.60.40.10">
    <property type="entry name" value="Immunoglobulins"/>
    <property type="match status" value="3"/>
</dbReference>
<dbReference type="Pfam" id="PF00041">
    <property type="entry name" value="fn3"/>
    <property type="match status" value="2"/>
</dbReference>
<evidence type="ECO:0000313" key="3">
    <source>
        <dbReference type="EMBL" id="OMD38538.1"/>
    </source>
</evidence>
<dbReference type="PROSITE" id="PS51272">
    <property type="entry name" value="SLH"/>
    <property type="match status" value="3"/>
</dbReference>
<feature type="domain" description="Fibronectin type-III" evidence="1">
    <location>
        <begin position="454"/>
        <end position="552"/>
    </location>
</feature>
<dbReference type="EMBL" id="MPTB01000060">
    <property type="protein sequence ID" value="OMD38538.1"/>
    <property type="molecule type" value="Genomic_DNA"/>
</dbReference>
<comment type="caution">
    <text evidence="3">The sequence shown here is derived from an EMBL/GenBank/DDBJ whole genome shotgun (WGS) entry which is preliminary data.</text>
</comment>
<dbReference type="CDD" id="cd00063">
    <property type="entry name" value="FN3"/>
    <property type="match status" value="2"/>
</dbReference>
<dbReference type="SUPFAM" id="SSF50965">
    <property type="entry name" value="Galactose oxidase, central domain"/>
    <property type="match status" value="1"/>
</dbReference>
<evidence type="ECO:0008006" key="5">
    <source>
        <dbReference type="Google" id="ProtNLM"/>
    </source>
</evidence>
<evidence type="ECO:0000259" key="1">
    <source>
        <dbReference type="PROSITE" id="PS50853"/>
    </source>
</evidence>
<dbReference type="InterPro" id="IPR001119">
    <property type="entry name" value="SLH_dom"/>
</dbReference>